<protein>
    <submittedName>
        <fullName evidence="1">Uncharacterized protein</fullName>
    </submittedName>
</protein>
<dbReference type="AlphaFoldDB" id="A0A0F8ZE70"/>
<name>A0A0F8ZE70_9ZZZZ</name>
<accession>A0A0F8ZE70</accession>
<comment type="caution">
    <text evidence="1">The sequence shown here is derived from an EMBL/GenBank/DDBJ whole genome shotgun (WGS) entry which is preliminary data.</text>
</comment>
<proteinExistence type="predicted"/>
<sequence length="154" mass="16060">MANLVYNLAKKELLDGSLDLANDVIQVMLVTSSYTPDADNDYVDESGANDPIDHELSGTGYAAGWAGAGRKTLAGKGFSEDDANDRGEFDDSADITWTAIDAGTAAAAILIKKGSANDTDGLLIAYIDQGGFPVVTNGGDLTIQWNAEGILQLS</sequence>
<reference evidence="1" key="1">
    <citation type="journal article" date="2015" name="Nature">
        <title>Complex archaea that bridge the gap between prokaryotes and eukaryotes.</title>
        <authorList>
            <person name="Spang A."/>
            <person name="Saw J.H."/>
            <person name="Jorgensen S.L."/>
            <person name="Zaremba-Niedzwiedzka K."/>
            <person name="Martijn J."/>
            <person name="Lind A.E."/>
            <person name="van Eijk R."/>
            <person name="Schleper C."/>
            <person name="Guy L."/>
            <person name="Ettema T.J."/>
        </authorList>
    </citation>
    <scope>NUCLEOTIDE SEQUENCE</scope>
</reference>
<evidence type="ECO:0000313" key="1">
    <source>
        <dbReference type="EMBL" id="KKK92097.1"/>
    </source>
</evidence>
<organism evidence="1">
    <name type="scientific">marine sediment metagenome</name>
    <dbReference type="NCBI Taxonomy" id="412755"/>
    <lineage>
        <taxon>unclassified sequences</taxon>
        <taxon>metagenomes</taxon>
        <taxon>ecological metagenomes</taxon>
    </lineage>
</organism>
<gene>
    <name evidence="1" type="ORF">LCGC14_2706330</name>
</gene>
<dbReference type="EMBL" id="LAZR01048367">
    <property type="protein sequence ID" value="KKK92097.1"/>
    <property type="molecule type" value="Genomic_DNA"/>
</dbReference>